<accession>A0A0C3K986</accession>
<gene>
    <name evidence="1" type="ORF">M407DRAFT_164094</name>
</gene>
<name>A0A0C3K986_9AGAM</name>
<dbReference type="AlphaFoldDB" id="A0A0C3K986"/>
<reference evidence="1 2" key="1">
    <citation type="submission" date="2014-04" db="EMBL/GenBank/DDBJ databases">
        <authorList>
            <consortium name="DOE Joint Genome Institute"/>
            <person name="Kuo A."/>
            <person name="Girlanda M."/>
            <person name="Perotto S."/>
            <person name="Kohler A."/>
            <person name="Nagy L.G."/>
            <person name="Floudas D."/>
            <person name="Copeland A."/>
            <person name="Barry K.W."/>
            <person name="Cichocki N."/>
            <person name="Veneault-Fourrey C."/>
            <person name="LaButti K."/>
            <person name="Lindquist E.A."/>
            <person name="Lipzen A."/>
            <person name="Lundell T."/>
            <person name="Morin E."/>
            <person name="Murat C."/>
            <person name="Sun H."/>
            <person name="Tunlid A."/>
            <person name="Henrissat B."/>
            <person name="Grigoriev I.V."/>
            <person name="Hibbett D.S."/>
            <person name="Martin F."/>
            <person name="Nordberg H.P."/>
            <person name="Cantor M.N."/>
            <person name="Hua S.X."/>
        </authorList>
    </citation>
    <scope>NUCLEOTIDE SEQUENCE [LARGE SCALE GENOMIC DNA]</scope>
    <source>
        <strain evidence="1 2">MUT 4182</strain>
    </source>
</reference>
<proteinExistence type="predicted"/>
<dbReference type="EMBL" id="KN823327">
    <property type="protein sequence ID" value="KIO17963.1"/>
    <property type="molecule type" value="Genomic_DNA"/>
</dbReference>
<sequence>MDLESIDKACPEFHVKFRMLIDQGRLEDGDGKVVDFRKAGNIDYHHPRSFTLTCPLIETASF</sequence>
<dbReference type="Proteomes" id="UP000054248">
    <property type="component" value="Unassembled WGS sequence"/>
</dbReference>
<organism evidence="1 2">
    <name type="scientific">Tulasnella calospora MUT 4182</name>
    <dbReference type="NCBI Taxonomy" id="1051891"/>
    <lineage>
        <taxon>Eukaryota</taxon>
        <taxon>Fungi</taxon>
        <taxon>Dikarya</taxon>
        <taxon>Basidiomycota</taxon>
        <taxon>Agaricomycotina</taxon>
        <taxon>Agaricomycetes</taxon>
        <taxon>Cantharellales</taxon>
        <taxon>Tulasnellaceae</taxon>
        <taxon>Tulasnella</taxon>
    </lineage>
</organism>
<reference evidence="2" key="2">
    <citation type="submission" date="2015-01" db="EMBL/GenBank/DDBJ databases">
        <title>Evolutionary Origins and Diversification of the Mycorrhizal Mutualists.</title>
        <authorList>
            <consortium name="DOE Joint Genome Institute"/>
            <consortium name="Mycorrhizal Genomics Consortium"/>
            <person name="Kohler A."/>
            <person name="Kuo A."/>
            <person name="Nagy L.G."/>
            <person name="Floudas D."/>
            <person name="Copeland A."/>
            <person name="Barry K.W."/>
            <person name="Cichocki N."/>
            <person name="Veneault-Fourrey C."/>
            <person name="LaButti K."/>
            <person name="Lindquist E.A."/>
            <person name="Lipzen A."/>
            <person name="Lundell T."/>
            <person name="Morin E."/>
            <person name="Murat C."/>
            <person name="Riley R."/>
            <person name="Ohm R."/>
            <person name="Sun H."/>
            <person name="Tunlid A."/>
            <person name="Henrissat B."/>
            <person name="Grigoriev I.V."/>
            <person name="Hibbett D.S."/>
            <person name="Martin F."/>
        </authorList>
    </citation>
    <scope>NUCLEOTIDE SEQUENCE [LARGE SCALE GENOMIC DNA]</scope>
    <source>
        <strain evidence="2">MUT 4182</strain>
    </source>
</reference>
<evidence type="ECO:0000313" key="2">
    <source>
        <dbReference type="Proteomes" id="UP000054248"/>
    </source>
</evidence>
<dbReference type="HOGENOM" id="CLU_2905832_0_0_1"/>
<keyword evidence="2" id="KW-1185">Reference proteome</keyword>
<evidence type="ECO:0000313" key="1">
    <source>
        <dbReference type="EMBL" id="KIO17963.1"/>
    </source>
</evidence>
<protein>
    <submittedName>
        <fullName evidence="1">Uncharacterized protein</fullName>
    </submittedName>
</protein>